<evidence type="ECO:0000256" key="3">
    <source>
        <dbReference type="ARBA" id="ARBA00022771"/>
    </source>
</evidence>
<keyword evidence="3 5" id="KW-0863">Zinc-finger</keyword>
<comment type="caution">
    <text evidence="9">The sequence shown here is derived from an EMBL/GenBank/DDBJ whole genome shotgun (WGS) entry which is preliminary data.</text>
</comment>
<dbReference type="STRING" id="1806994.A0A507CIN0"/>
<dbReference type="GO" id="GO:0008270">
    <property type="term" value="F:zinc ion binding"/>
    <property type="evidence" value="ECO:0007669"/>
    <property type="project" value="UniProtKB-KW"/>
</dbReference>
<feature type="zinc finger region" description="CR-type" evidence="5">
    <location>
        <begin position="107"/>
        <end position="190"/>
    </location>
</feature>
<dbReference type="InterPro" id="IPR002939">
    <property type="entry name" value="DnaJ_C"/>
</dbReference>
<dbReference type="SUPFAM" id="SSF57938">
    <property type="entry name" value="DnaJ/Hsp40 cysteine-rich domain"/>
    <property type="match status" value="1"/>
</dbReference>
<gene>
    <name evidence="9" type="ORF">SmJEL517_g00472</name>
</gene>
<evidence type="ECO:0000256" key="2">
    <source>
        <dbReference type="ARBA" id="ARBA00022737"/>
    </source>
</evidence>
<dbReference type="InterPro" id="IPR036410">
    <property type="entry name" value="HSP_DnaJ_Cys-rich_dom_sf"/>
</dbReference>
<keyword evidence="4 5" id="KW-0862">Zinc</keyword>
<feature type="domain" description="J" evidence="7">
    <location>
        <begin position="1"/>
        <end position="43"/>
    </location>
</feature>
<dbReference type="PROSITE" id="PS51188">
    <property type="entry name" value="ZF_CR"/>
    <property type="match status" value="1"/>
</dbReference>
<dbReference type="Proteomes" id="UP000319731">
    <property type="component" value="Unassembled WGS sequence"/>
</dbReference>
<reference evidence="9 10" key="1">
    <citation type="journal article" date="2019" name="Sci. Rep.">
        <title>Comparative genomics of chytrid fungi reveal insights into the obligate biotrophic and pathogenic lifestyle of Synchytrium endobioticum.</title>
        <authorList>
            <person name="van de Vossenberg B.T.L.H."/>
            <person name="Warris S."/>
            <person name="Nguyen H.D.T."/>
            <person name="van Gent-Pelzer M.P.E."/>
            <person name="Joly D.L."/>
            <person name="van de Geest H.C."/>
            <person name="Bonants P.J.M."/>
            <person name="Smith D.S."/>
            <person name="Levesque C.A."/>
            <person name="van der Lee T.A.J."/>
        </authorList>
    </citation>
    <scope>NUCLEOTIDE SEQUENCE [LARGE SCALE GENOMIC DNA]</scope>
    <source>
        <strain evidence="9 10">JEL517</strain>
    </source>
</reference>
<dbReference type="SUPFAM" id="SSF49493">
    <property type="entry name" value="HSP40/DnaJ peptide-binding domain"/>
    <property type="match status" value="2"/>
</dbReference>
<dbReference type="InterPro" id="IPR001305">
    <property type="entry name" value="HSP_DnaJ_Cys-rich_dom"/>
</dbReference>
<dbReference type="PROSITE" id="PS00636">
    <property type="entry name" value="DNAJ_1"/>
    <property type="match status" value="1"/>
</dbReference>
<dbReference type="PANTHER" id="PTHR43888">
    <property type="entry name" value="DNAJ-LIKE-2, ISOFORM A-RELATED"/>
    <property type="match status" value="1"/>
</dbReference>
<evidence type="ECO:0000313" key="10">
    <source>
        <dbReference type="Proteomes" id="UP000319731"/>
    </source>
</evidence>
<keyword evidence="1 5" id="KW-0479">Metal-binding</keyword>
<evidence type="ECO:0000256" key="6">
    <source>
        <dbReference type="SAM" id="MobiDB-lite"/>
    </source>
</evidence>
<dbReference type="FunFam" id="2.60.260.20:FF:000036">
    <property type="entry name" value="Type I HSP40 co-chaperone"/>
    <property type="match status" value="1"/>
</dbReference>
<dbReference type="InterPro" id="IPR044713">
    <property type="entry name" value="DNJA1/2-like"/>
</dbReference>
<dbReference type="GO" id="GO:0051082">
    <property type="term" value="F:unfolded protein binding"/>
    <property type="evidence" value="ECO:0007669"/>
    <property type="project" value="InterPro"/>
</dbReference>
<accession>A0A507CIN0</accession>
<dbReference type="GeneID" id="42001698"/>
<dbReference type="FunFam" id="2.10.230.10:FF:000001">
    <property type="entry name" value="DnaJ subfamily A member 2"/>
    <property type="match status" value="1"/>
</dbReference>
<evidence type="ECO:0000256" key="5">
    <source>
        <dbReference type="PROSITE-ProRule" id="PRU00546"/>
    </source>
</evidence>
<protein>
    <recommendedName>
        <fullName evidence="11">CR-type domain-containing protein</fullName>
    </recommendedName>
</protein>
<dbReference type="SUPFAM" id="SSF46565">
    <property type="entry name" value="Chaperone J-domain"/>
    <property type="match status" value="1"/>
</dbReference>
<dbReference type="InterPro" id="IPR018253">
    <property type="entry name" value="DnaJ_domain_CS"/>
</dbReference>
<evidence type="ECO:0000256" key="1">
    <source>
        <dbReference type="ARBA" id="ARBA00022723"/>
    </source>
</evidence>
<evidence type="ECO:0008006" key="11">
    <source>
        <dbReference type="Google" id="ProtNLM"/>
    </source>
</evidence>
<name>A0A507CIN0_9FUNG</name>
<dbReference type="Gene3D" id="2.10.230.10">
    <property type="entry name" value="Heat shock protein DnaJ, cysteine-rich domain"/>
    <property type="match status" value="1"/>
</dbReference>
<dbReference type="GO" id="GO:0006457">
    <property type="term" value="P:protein folding"/>
    <property type="evidence" value="ECO:0007669"/>
    <property type="project" value="InterPro"/>
</dbReference>
<dbReference type="Pfam" id="PF00226">
    <property type="entry name" value="DnaJ"/>
    <property type="match status" value="1"/>
</dbReference>
<evidence type="ECO:0000259" key="8">
    <source>
        <dbReference type="PROSITE" id="PS51188"/>
    </source>
</evidence>
<dbReference type="EMBL" id="QEAO01000002">
    <property type="protein sequence ID" value="TPX37585.1"/>
    <property type="molecule type" value="Genomic_DNA"/>
</dbReference>
<evidence type="ECO:0000259" key="7">
    <source>
        <dbReference type="PROSITE" id="PS50076"/>
    </source>
</evidence>
<dbReference type="OrthoDB" id="550424at2759"/>
<feature type="region of interest" description="Disordered" evidence="6">
    <location>
        <begin position="74"/>
        <end position="93"/>
    </location>
</feature>
<evidence type="ECO:0000256" key="4">
    <source>
        <dbReference type="ARBA" id="ARBA00022833"/>
    </source>
</evidence>
<dbReference type="PRINTS" id="PR00625">
    <property type="entry name" value="JDOMAIN"/>
</dbReference>
<dbReference type="RefSeq" id="XP_031027496.1">
    <property type="nucleotide sequence ID" value="XM_031166401.1"/>
</dbReference>
<dbReference type="AlphaFoldDB" id="A0A507CIN0"/>
<dbReference type="FunFam" id="2.60.260.20:FF:000068">
    <property type="entry name" value="Chaperone protein dnaJ 3"/>
    <property type="match status" value="1"/>
</dbReference>
<organism evidence="9 10">
    <name type="scientific">Synchytrium microbalum</name>
    <dbReference type="NCBI Taxonomy" id="1806994"/>
    <lineage>
        <taxon>Eukaryota</taxon>
        <taxon>Fungi</taxon>
        <taxon>Fungi incertae sedis</taxon>
        <taxon>Chytridiomycota</taxon>
        <taxon>Chytridiomycota incertae sedis</taxon>
        <taxon>Chytridiomycetes</taxon>
        <taxon>Synchytriales</taxon>
        <taxon>Synchytriaceae</taxon>
        <taxon>Synchytrium</taxon>
    </lineage>
</organism>
<dbReference type="InterPro" id="IPR008971">
    <property type="entry name" value="HSP40/DnaJ_pept-bd"/>
</dbReference>
<keyword evidence="10" id="KW-1185">Reference proteome</keyword>
<dbReference type="CDD" id="cd10719">
    <property type="entry name" value="DnaJ_zf"/>
    <property type="match status" value="1"/>
</dbReference>
<dbReference type="GO" id="GO:0030544">
    <property type="term" value="F:Hsp70 protein binding"/>
    <property type="evidence" value="ECO:0007669"/>
    <property type="project" value="InterPro"/>
</dbReference>
<dbReference type="InterPro" id="IPR036869">
    <property type="entry name" value="J_dom_sf"/>
</dbReference>
<dbReference type="CDD" id="cd10747">
    <property type="entry name" value="DnaJ_C"/>
    <property type="match status" value="1"/>
</dbReference>
<dbReference type="InterPro" id="IPR001623">
    <property type="entry name" value="DnaJ_domain"/>
</dbReference>
<dbReference type="Pfam" id="PF01556">
    <property type="entry name" value="DnaJ_C"/>
    <property type="match status" value="1"/>
</dbReference>
<sequence>MPKDTKLYDVLENPDAGDKFKEINHAFEVLSDSNKREVYDRYGEEGLSNDGGMGGGVSPEDLFSQLFGGGLFGGGGGGGRSSRPSGPRRGKDMAHSLKVSLEDLYKGKTSKLALQKQVLCAKCDGKGGKEGASKTCGTCQGRGVRIVMRQIGPMIQQMQQTCPECNGEGEIIKEKDRCKGCNGKKVIQDRKILEVFIDKGMQDGQRITFSGEGDQAPGVVPGDIIIVIEEKEHPKFKRKGDDLFFEAKIDLLTALAGGQFAITHLDDRMLVVTILPGEVITPGAVKVINGEGMPAFKRPFDKGNLYVKFEIQFPKDRWVEEDRLALLEQVLPPRDPLPPTNGAEVEEVMLSDIDPMHQQRSQYNGAMDEDDDGRPAVQCAQQ</sequence>
<evidence type="ECO:0000313" key="9">
    <source>
        <dbReference type="EMBL" id="TPX37585.1"/>
    </source>
</evidence>
<dbReference type="PROSITE" id="PS50076">
    <property type="entry name" value="DNAJ_2"/>
    <property type="match status" value="1"/>
</dbReference>
<keyword evidence="2" id="KW-0677">Repeat</keyword>
<dbReference type="Gene3D" id="1.10.287.110">
    <property type="entry name" value="DnaJ domain"/>
    <property type="match status" value="1"/>
</dbReference>
<feature type="domain" description="CR-type" evidence="8">
    <location>
        <begin position="107"/>
        <end position="190"/>
    </location>
</feature>
<dbReference type="Pfam" id="PF00684">
    <property type="entry name" value="DnaJ_CXXCXGXG"/>
    <property type="match status" value="1"/>
</dbReference>
<dbReference type="Gene3D" id="2.60.260.20">
    <property type="entry name" value="Urease metallochaperone UreE, N-terminal domain"/>
    <property type="match status" value="2"/>
</dbReference>
<proteinExistence type="predicted"/>
<feature type="region of interest" description="Disordered" evidence="6">
    <location>
        <begin position="351"/>
        <end position="382"/>
    </location>
</feature>